<dbReference type="PANTHER" id="PTHR24159">
    <property type="match status" value="1"/>
</dbReference>
<dbReference type="SUPFAM" id="SSF48403">
    <property type="entry name" value="Ankyrin repeat"/>
    <property type="match status" value="1"/>
</dbReference>
<comment type="caution">
    <text evidence="1">The sequence shown here is derived from an EMBL/GenBank/DDBJ whole genome shotgun (WGS) entry which is preliminary data.</text>
</comment>
<dbReference type="EMBL" id="JAPFFF010000012">
    <property type="protein sequence ID" value="KAK8876181.1"/>
    <property type="molecule type" value="Genomic_DNA"/>
</dbReference>
<accession>A0ABR2JDZ7</accession>
<gene>
    <name evidence="1" type="ORF">M9Y10_006371</name>
</gene>
<name>A0ABR2JDZ7_9EUKA</name>
<keyword evidence="2" id="KW-1185">Reference proteome</keyword>
<sequence>MQIQQFLAKMNEIQTNVLTFIERDTNSNEDFENLKLFLNSSQIKLNRQELREFLLLINNISANYSSYPTFYEKIERIILIFRTEIQQFYSNFDVFMIFHSNKRILLFLIQQNLLNFDQNIAQIICSEKYYKKGYCSYFYHELHSPNVKFNLLIQNKQKQYLHGFQKISPIVNQFTPEEFEKNRQLGQNHTQICNLVRNDMINEFIVYVNQTNYPLTAHIEKSLFETNPFLIENKKVTLLEYAAFFGAIQIIRYLKMNNVDFTESIWPYAIHSNNAELIHLLEEDGVRPKLNQYSPLYVESIKCHHNNIANYIFDNFLNNVDDESTKKHRRSALKSHNYEFFLHLNNFADYFQLLCKYNYVEIVSILLNNSDLNLINVIVSYLILFIKFFIQL</sequence>
<evidence type="ECO:0000313" key="1">
    <source>
        <dbReference type="EMBL" id="KAK8876181.1"/>
    </source>
</evidence>
<evidence type="ECO:0000313" key="2">
    <source>
        <dbReference type="Proteomes" id="UP001470230"/>
    </source>
</evidence>
<protein>
    <recommendedName>
        <fullName evidence="3">DUF3447 domain-containing protein</fullName>
    </recommendedName>
</protein>
<dbReference type="PANTHER" id="PTHR24159:SF5">
    <property type="entry name" value="ANK_REP_REGION DOMAIN-CONTAINING PROTEIN"/>
    <property type="match status" value="1"/>
</dbReference>
<dbReference type="InterPro" id="IPR036770">
    <property type="entry name" value="Ankyrin_rpt-contain_sf"/>
</dbReference>
<proteinExistence type="predicted"/>
<evidence type="ECO:0008006" key="3">
    <source>
        <dbReference type="Google" id="ProtNLM"/>
    </source>
</evidence>
<organism evidence="1 2">
    <name type="scientific">Tritrichomonas musculus</name>
    <dbReference type="NCBI Taxonomy" id="1915356"/>
    <lineage>
        <taxon>Eukaryota</taxon>
        <taxon>Metamonada</taxon>
        <taxon>Parabasalia</taxon>
        <taxon>Tritrichomonadida</taxon>
        <taxon>Tritrichomonadidae</taxon>
        <taxon>Tritrichomonas</taxon>
    </lineage>
</organism>
<reference evidence="1 2" key="1">
    <citation type="submission" date="2024-04" db="EMBL/GenBank/DDBJ databases">
        <title>Tritrichomonas musculus Genome.</title>
        <authorList>
            <person name="Alves-Ferreira E."/>
            <person name="Grigg M."/>
            <person name="Lorenzi H."/>
            <person name="Galac M."/>
        </authorList>
    </citation>
    <scope>NUCLEOTIDE SEQUENCE [LARGE SCALE GENOMIC DNA]</scope>
    <source>
        <strain evidence="1 2">EAF2021</strain>
    </source>
</reference>
<dbReference type="Proteomes" id="UP001470230">
    <property type="component" value="Unassembled WGS sequence"/>
</dbReference>